<accession>A0A443HJT9</accession>
<protein>
    <recommendedName>
        <fullName evidence="3">C2H2-type domain-containing protein</fullName>
    </recommendedName>
</protein>
<keyword evidence="2" id="KW-1185">Reference proteome</keyword>
<name>A0A443HJT9_BYSSP</name>
<gene>
    <name evidence="1" type="ORF">C8Q69DRAFT_479863</name>
</gene>
<dbReference type="EMBL" id="RCNU01000014">
    <property type="protein sequence ID" value="RWQ92112.1"/>
    <property type="molecule type" value="Genomic_DNA"/>
</dbReference>
<dbReference type="VEuPathDB" id="FungiDB:C8Q69DRAFT_479863"/>
<dbReference type="RefSeq" id="XP_028481757.1">
    <property type="nucleotide sequence ID" value="XM_028631479.1"/>
</dbReference>
<comment type="caution">
    <text evidence="1">The sequence shown here is derived from an EMBL/GenBank/DDBJ whole genome shotgun (WGS) entry which is preliminary data.</text>
</comment>
<evidence type="ECO:0000313" key="1">
    <source>
        <dbReference type="EMBL" id="RWQ92112.1"/>
    </source>
</evidence>
<dbReference type="GeneID" id="39600756"/>
<evidence type="ECO:0000313" key="2">
    <source>
        <dbReference type="Proteomes" id="UP000283841"/>
    </source>
</evidence>
<organism evidence="1 2">
    <name type="scientific">Byssochlamys spectabilis</name>
    <name type="common">Paecilomyces variotii</name>
    <dbReference type="NCBI Taxonomy" id="264951"/>
    <lineage>
        <taxon>Eukaryota</taxon>
        <taxon>Fungi</taxon>
        <taxon>Dikarya</taxon>
        <taxon>Ascomycota</taxon>
        <taxon>Pezizomycotina</taxon>
        <taxon>Eurotiomycetes</taxon>
        <taxon>Eurotiomycetidae</taxon>
        <taxon>Eurotiales</taxon>
        <taxon>Thermoascaceae</taxon>
        <taxon>Paecilomyces</taxon>
    </lineage>
</organism>
<dbReference type="OrthoDB" id="4368793at2759"/>
<evidence type="ECO:0008006" key="3">
    <source>
        <dbReference type="Google" id="ProtNLM"/>
    </source>
</evidence>
<dbReference type="AlphaFoldDB" id="A0A443HJT9"/>
<proteinExistence type="predicted"/>
<dbReference type="Proteomes" id="UP000283841">
    <property type="component" value="Unassembled WGS sequence"/>
</dbReference>
<reference evidence="1 2" key="1">
    <citation type="journal article" date="2018" name="Front. Microbiol.">
        <title>Genomic and genetic insights into a cosmopolitan fungus, Paecilomyces variotii (Eurotiales).</title>
        <authorList>
            <person name="Urquhart A.S."/>
            <person name="Mondo S.J."/>
            <person name="Makela M.R."/>
            <person name="Hane J.K."/>
            <person name="Wiebenga A."/>
            <person name="He G."/>
            <person name="Mihaltcheva S."/>
            <person name="Pangilinan J."/>
            <person name="Lipzen A."/>
            <person name="Barry K."/>
            <person name="de Vries R.P."/>
            <person name="Grigoriev I.V."/>
            <person name="Idnurm A."/>
        </authorList>
    </citation>
    <scope>NUCLEOTIDE SEQUENCE [LARGE SCALE GENOMIC DNA]</scope>
    <source>
        <strain evidence="1 2">CBS 101075</strain>
    </source>
</reference>
<sequence>MSLKKSKYYQNYLDAVAKGRLTLPDIDPTEPLILKVGEVYCRYPDCPERQKRYSATNNLRHHYKVHFADNESLITAGKSGTPSMEVIMDAISWYKSITTTHDE</sequence>